<dbReference type="PANTHER" id="PTHR33172:SF37">
    <property type="entry name" value="PROTEIN OXIDATIVE STRESS 3 LIKE 1"/>
    <property type="match status" value="1"/>
</dbReference>
<dbReference type="InterPro" id="IPR051992">
    <property type="entry name" value="OxStress_Response_Reg"/>
</dbReference>
<reference evidence="4 5" key="1">
    <citation type="journal article" date="2019" name="Plant Biotechnol. J.">
        <title>The red bayberry genome and genetic basis of sex determination.</title>
        <authorList>
            <person name="Jia H.M."/>
            <person name="Jia H.J."/>
            <person name="Cai Q.L."/>
            <person name="Wang Y."/>
            <person name="Zhao H.B."/>
            <person name="Yang W.F."/>
            <person name="Wang G.Y."/>
            <person name="Li Y.H."/>
            <person name="Zhan D.L."/>
            <person name="Shen Y.T."/>
            <person name="Niu Q.F."/>
            <person name="Chang L."/>
            <person name="Qiu J."/>
            <person name="Zhao L."/>
            <person name="Xie H.B."/>
            <person name="Fu W.Y."/>
            <person name="Jin J."/>
            <person name="Li X.W."/>
            <person name="Jiao Y."/>
            <person name="Zhou C.C."/>
            <person name="Tu T."/>
            <person name="Chai C.Y."/>
            <person name="Gao J.L."/>
            <person name="Fan L.J."/>
            <person name="van de Weg E."/>
            <person name="Wang J.Y."/>
            <person name="Gao Z.S."/>
        </authorList>
    </citation>
    <scope>NUCLEOTIDE SEQUENCE [LARGE SCALE GENOMIC DNA]</scope>
    <source>
        <tissue evidence="4">Leaves</tissue>
    </source>
</reference>
<dbReference type="EMBL" id="RXIC02000021">
    <property type="protein sequence ID" value="KAB1219849.1"/>
    <property type="molecule type" value="Genomic_DNA"/>
</dbReference>
<sequence length="253" mass="26828">MSIALDCKPAGMPMLSVALPGERIVSADLQKQFGGQDLNASGGPCSSSPSSSSSIGRNSDLSSDGEDCGDEEGQSSYKGPLDVMAALEEVLPIRRGISNFYRGKSKSFTSLAEVSSSSTIEDISKPENAYTRRRRNLLAFNHVSDKNRNFPLRSHAGGISKRPLGSSRSTLAFAVAMTGSSDSIGNMSEGSRSPPLLPPLHPQSRSVKNKIASSPSQQSLSAWRSFSFADLQHCATSASANSYQLLTKPVIPN</sequence>
<comment type="subcellular location">
    <subcellularLocation>
        <location evidence="1">Nucleus</location>
    </subcellularLocation>
</comment>
<evidence type="ECO:0000256" key="1">
    <source>
        <dbReference type="ARBA" id="ARBA00004123"/>
    </source>
</evidence>
<keyword evidence="2" id="KW-0539">Nucleus</keyword>
<feature type="compositionally biased region" description="Acidic residues" evidence="3">
    <location>
        <begin position="63"/>
        <end position="73"/>
    </location>
</feature>
<evidence type="ECO:0000313" key="4">
    <source>
        <dbReference type="EMBL" id="KAB1219849.1"/>
    </source>
</evidence>
<dbReference type="PANTHER" id="PTHR33172">
    <property type="entry name" value="OS08G0516900 PROTEIN"/>
    <property type="match status" value="1"/>
</dbReference>
<name>A0A6A1W3L5_9ROSI</name>
<feature type="region of interest" description="Disordered" evidence="3">
    <location>
        <begin position="35"/>
        <end position="79"/>
    </location>
</feature>
<dbReference type="GO" id="GO:0005634">
    <property type="term" value="C:nucleus"/>
    <property type="evidence" value="ECO:0007669"/>
    <property type="project" value="UniProtKB-SubCell"/>
</dbReference>
<proteinExistence type="predicted"/>
<feature type="compositionally biased region" description="Low complexity" evidence="3">
    <location>
        <begin position="41"/>
        <end position="62"/>
    </location>
</feature>
<dbReference type="AlphaFoldDB" id="A0A6A1W3L5"/>
<dbReference type="OrthoDB" id="691484at2759"/>
<organism evidence="4 5">
    <name type="scientific">Morella rubra</name>
    <name type="common">Chinese bayberry</name>
    <dbReference type="NCBI Taxonomy" id="262757"/>
    <lineage>
        <taxon>Eukaryota</taxon>
        <taxon>Viridiplantae</taxon>
        <taxon>Streptophyta</taxon>
        <taxon>Embryophyta</taxon>
        <taxon>Tracheophyta</taxon>
        <taxon>Spermatophyta</taxon>
        <taxon>Magnoliopsida</taxon>
        <taxon>eudicotyledons</taxon>
        <taxon>Gunneridae</taxon>
        <taxon>Pentapetalae</taxon>
        <taxon>rosids</taxon>
        <taxon>fabids</taxon>
        <taxon>Fagales</taxon>
        <taxon>Myricaceae</taxon>
        <taxon>Morella</taxon>
    </lineage>
</organism>
<keyword evidence="5" id="KW-1185">Reference proteome</keyword>
<evidence type="ECO:0000256" key="2">
    <source>
        <dbReference type="ARBA" id="ARBA00023242"/>
    </source>
</evidence>
<protein>
    <recommendedName>
        <fullName evidence="6">MTD1</fullName>
    </recommendedName>
</protein>
<dbReference type="GO" id="GO:0006950">
    <property type="term" value="P:response to stress"/>
    <property type="evidence" value="ECO:0007669"/>
    <property type="project" value="UniProtKB-ARBA"/>
</dbReference>
<feature type="compositionally biased region" description="Polar residues" evidence="3">
    <location>
        <begin position="203"/>
        <end position="213"/>
    </location>
</feature>
<evidence type="ECO:0000256" key="3">
    <source>
        <dbReference type="SAM" id="MobiDB-lite"/>
    </source>
</evidence>
<feature type="region of interest" description="Disordered" evidence="3">
    <location>
        <begin position="183"/>
        <end position="213"/>
    </location>
</feature>
<evidence type="ECO:0008006" key="6">
    <source>
        <dbReference type="Google" id="ProtNLM"/>
    </source>
</evidence>
<comment type="caution">
    <text evidence="4">The sequence shown here is derived from an EMBL/GenBank/DDBJ whole genome shotgun (WGS) entry which is preliminary data.</text>
</comment>
<gene>
    <name evidence="4" type="ORF">CJ030_MR3G009491</name>
</gene>
<accession>A0A6A1W3L5</accession>
<evidence type="ECO:0000313" key="5">
    <source>
        <dbReference type="Proteomes" id="UP000516437"/>
    </source>
</evidence>
<dbReference type="Proteomes" id="UP000516437">
    <property type="component" value="Chromosome 3"/>
</dbReference>